<evidence type="ECO:0000259" key="11">
    <source>
        <dbReference type="Pfam" id="PF04158"/>
    </source>
</evidence>
<dbReference type="Pfam" id="PF04158">
    <property type="entry name" value="Sof1"/>
    <property type="match status" value="1"/>
</dbReference>
<dbReference type="InterPro" id="IPR051733">
    <property type="entry name" value="WD_repeat_DCAF13/WDSOF1"/>
</dbReference>
<evidence type="ECO:0000256" key="3">
    <source>
        <dbReference type="ARBA" id="ARBA00021762"/>
    </source>
</evidence>
<dbReference type="SUPFAM" id="SSF50978">
    <property type="entry name" value="WD40 repeat-like"/>
    <property type="match status" value="1"/>
</dbReference>
<dbReference type="GO" id="GO:0000462">
    <property type="term" value="P:maturation of SSU-rRNA from tricistronic rRNA transcript (SSU-rRNA, 5.8S rRNA, LSU-rRNA)"/>
    <property type="evidence" value="ECO:0007669"/>
    <property type="project" value="TreeGrafter"/>
</dbReference>
<comment type="subcellular location">
    <subcellularLocation>
        <location evidence="1">Nucleus</location>
        <location evidence="1">Nucleolus</location>
    </subcellularLocation>
</comment>
<dbReference type="Proteomes" id="UP000276133">
    <property type="component" value="Unassembled WGS sequence"/>
</dbReference>
<dbReference type="InterPro" id="IPR015943">
    <property type="entry name" value="WD40/YVTN_repeat-like_dom_sf"/>
</dbReference>
<dbReference type="EMBL" id="REGN01001230">
    <property type="protein sequence ID" value="RNA36135.1"/>
    <property type="molecule type" value="Genomic_DNA"/>
</dbReference>
<evidence type="ECO:0000256" key="6">
    <source>
        <dbReference type="ARBA" id="ARBA00023242"/>
    </source>
</evidence>
<dbReference type="FunFam" id="2.130.10.10:FF:000826">
    <property type="entry name" value="DDB1- and CUL4-associated factor 13"/>
    <property type="match status" value="1"/>
</dbReference>
<dbReference type="PANTHER" id="PTHR22851">
    <property type="entry name" value="U3 SMALL NUCLEOLAR RNA U3 SNORNA ASSOCIATED PROTEIN"/>
    <property type="match status" value="1"/>
</dbReference>
<feature type="region of interest" description="Disordered" evidence="10">
    <location>
        <begin position="413"/>
        <end position="445"/>
    </location>
</feature>
<dbReference type="InterPro" id="IPR007287">
    <property type="entry name" value="Sof1"/>
</dbReference>
<feature type="repeat" description="WD" evidence="9">
    <location>
        <begin position="62"/>
        <end position="104"/>
    </location>
</feature>
<dbReference type="SMART" id="SM00320">
    <property type="entry name" value="WD40"/>
    <property type="match status" value="5"/>
</dbReference>
<dbReference type="PROSITE" id="PS00678">
    <property type="entry name" value="WD_REPEATS_1"/>
    <property type="match status" value="1"/>
</dbReference>
<name>A0A3M7SKA3_BRAPC</name>
<keyword evidence="7" id="KW-0687">Ribonucleoprotein</keyword>
<dbReference type="PANTHER" id="PTHR22851:SF0">
    <property type="entry name" value="DDB1- AND CUL4-ASSOCIATED FACTOR 13"/>
    <property type="match status" value="1"/>
</dbReference>
<dbReference type="Gene3D" id="2.130.10.10">
    <property type="entry name" value="YVTN repeat-like/Quinoprotein amine dehydrogenase"/>
    <property type="match status" value="2"/>
</dbReference>
<reference evidence="12 13" key="1">
    <citation type="journal article" date="2018" name="Sci. Rep.">
        <title>Genomic signatures of local adaptation to the degree of environmental predictability in rotifers.</title>
        <authorList>
            <person name="Franch-Gras L."/>
            <person name="Hahn C."/>
            <person name="Garcia-Roger E.M."/>
            <person name="Carmona M.J."/>
            <person name="Serra M."/>
            <person name="Gomez A."/>
        </authorList>
    </citation>
    <scope>NUCLEOTIDE SEQUENCE [LARGE SCALE GENOMIC DNA]</scope>
    <source>
        <strain evidence="12">HYR1</strain>
    </source>
</reference>
<keyword evidence="6" id="KW-0539">Nucleus</keyword>
<dbReference type="PROSITE" id="PS50082">
    <property type="entry name" value="WD_REPEATS_2"/>
    <property type="match status" value="4"/>
</dbReference>
<evidence type="ECO:0000256" key="10">
    <source>
        <dbReference type="SAM" id="MobiDB-lite"/>
    </source>
</evidence>
<comment type="caution">
    <text evidence="12">The sequence shown here is derived from an EMBL/GenBank/DDBJ whole genome shotgun (WGS) entry which is preliminary data.</text>
</comment>
<dbReference type="AlphaFoldDB" id="A0A3M7SKA3"/>
<accession>A0A3M7SKA3</accession>
<evidence type="ECO:0000256" key="8">
    <source>
        <dbReference type="ARBA" id="ARBA00032239"/>
    </source>
</evidence>
<evidence type="ECO:0000256" key="2">
    <source>
        <dbReference type="ARBA" id="ARBA00005649"/>
    </source>
</evidence>
<feature type="repeat" description="WD" evidence="9">
    <location>
        <begin position="321"/>
        <end position="362"/>
    </location>
</feature>
<feature type="domain" description="Sof1-like protein" evidence="11">
    <location>
        <begin position="354"/>
        <end position="440"/>
    </location>
</feature>
<dbReference type="FunFam" id="2.130.10.10:FF:000132">
    <property type="entry name" value="DDB1- and CUL4-associated factor 13"/>
    <property type="match status" value="1"/>
</dbReference>
<proteinExistence type="inferred from homology"/>
<evidence type="ECO:0000256" key="1">
    <source>
        <dbReference type="ARBA" id="ARBA00004604"/>
    </source>
</evidence>
<evidence type="ECO:0000313" key="12">
    <source>
        <dbReference type="EMBL" id="RNA36135.1"/>
    </source>
</evidence>
<dbReference type="PROSITE" id="PS50294">
    <property type="entry name" value="WD_REPEATS_REGION"/>
    <property type="match status" value="2"/>
</dbReference>
<evidence type="ECO:0000256" key="5">
    <source>
        <dbReference type="ARBA" id="ARBA00022737"/>
    </source>
</evidence>
<dbReference type="OrthoDB" id="10249065at2759"/>
<feature type="repeat" description="WD" evidence="9">
    <location>
        <begin position="105"/>
        <end position="146"/>
    </location>
</feature>
<dbReference type="GO" id="GO:0016567">
    <property type="term" value="P:protein ubiquitination"/>
    <property type="evidence" value="ECO:0007669"/>
    <property type="project" value="UniProtKB-UniPathway"/>
</dbReference>
<evidence type="ECO:0000256" key="4">
    <source>
        <dbReference type="ARBA" id="ARBA00022574"/>
    </source>
</evidence>
<protein>
    <recommendedName>
        <fullName evidence="3">DDB1- and CUL4-associated factor 13</fullName>
    </recommendedName>
    <alternativeName>
        <fullName evidence="8">WD repeat and SOF domain-containing protein 1</fullName>
    </alternativeName>
</protein>
<evidence type="ECO:0000256" key="9">
    <source>
        <dbReference type="PROSITE-ProRule" id="PRU00221"/>
    </source>
</evidence>
<dbReference type="STRING" id="10195.A0A3M7SKA3"/>
<feature type="compositionally biased region" description="Basic and acidic residues" evidence="10">
    <location>
        <begin position="434"/>
        <end position="445"/>
    </location>
</feature>
<organism evidence="12 13">
    <name type="scientific">Brachionus plicatilis</name>
    <name type="common">Marine rotifer</name>
    <name type="synonym">Brachionus muelleri</name>
    <dbReference type="NCBI Taxonomy" id="10195"/>
    <lineage>
        <taxon>Eukaryota</taxon>
        <taxon>Metazoa</taxon>
        <taxon>Spiralia</taxon>
        <taxon>Gnathifera</taxon>
        <taxon>Rotifera</taxon>
        <taxon>Eurotatoria</taxon>
        <taxon>Monogononta</taxon>
        <taxon>Pseudotrocha</taxon>
        <taxon>Ploima</taxon>
        <taxon>Brachionidae</taxon>
        <taxon>Brachionus</taxon>
    </lineage>
</organism>
<evidence type="ECO:0000256" key="7">
    <source>
        <dbReference type="ARBA" id="ARBA00023274"/>
    </source>
</evidence>
<keyword evidence="4 9" id="KW-0853">WD repeat</keyword>
<dbReference type="InterPro" id="IPR036322">
    <property type="entry name" value="WD40_repeat_dom_sf"/>
</dbReference>
<feature type="repeat" description="WD" evidence="9">
    <location>
        <begin position="278"/>
        <end position="319"/>
    </location>
</feature>
<dbReference type="InterPro" id="IPR019775">
    <property type="entry name" value="WD40_repeat_CS"/>
</dbReference>
<dbReference type="InterPro" id="IPR001680">
    <property type="entry name" value="WD40_rpt"/>
</dbReference>
<keyword evidence="13" id="KW-1185">Reference proteome</keyword>
<dbReference type="Pfam" id="PF00400">
    <property type="entry name" value="WD40"/>
    <property type="match status" value="4"/>
</dbReference>
<comment type="similarity">
    <text evidence="2">Belongs to the WD repeat DCAF13/WDSOF1 family.</text>
</comment>
<evidence type="ECO:0000313" key="13">
    <source>
        <dbReference type="Proteomes" id="UP000276133"/>
    </source>
</evidence>
<sequence>MKVKMLCRDPNDYVRETKKDIFKMPRNYDSSLHPLEVPREYSRALNSTKLERVFAKPFLGSLDGHKDGVHALCKHPTQLSILLSGACDGEIKIWNLAERKCLQTYIAHDGFVRGICMNPSASMFLSCGNDKIIKHWSYDPLSKSKSCDAIQTIVGKTFYTSIDHHFKKPVYATSGERVDVWDINHLEPVKSYSWGVDSHYSTKFSPVEHNILASAAADRSVILYDIRQSVPMRKVVLAMSSNQICWNPLEAMIFTVANEDHNLYTFDMRKLDCPLQVHKDHVGAVMALDYSPTGKQFVSASYDKTIRIFEANNGHSREVYHTKRMQHVMAIKWSLDDKYIISGSDEMNIRMWKAQAAEKLGLMKPREREQLEYGEKLKEKFKYFPQIKTIKRHRHLPRPVYNAIKENRIIKASRQRKEANRRAHSKPGTVPFVAEKKKAVVDEQE</sequence>
<dbReference type="GO" id="GO:0032040">
    <property type="term" value="C:small-subunit processome"/>
    <property type="evidence" value="ECO:0007669"/>
    <property type="project" value="TreeGrafter"/>
</dbReference>
<gene>
    <name evidence="12" type="ORF">BpHYR1_016620</name>
</gene>
<dbReference type="UniPathway" id="UPA00143"/>
<keyword evidence="5" id="KW-0677">Repeat</keyword>